<proteinExistence type="predicted"/>
<organism evidence="2 3">
    <name type="scientific">Tanacetum coccineum</name>
    <dbReference type="NCBI Taxonomy" id="301880"/>
    <lineage>
        <taxon>Eukaryota</taxon>
        <taxon>Viridiplantae</taxon>
        <taxon>Streptophyta</taxon>
        <taxon>Embryophyta</taxon>
        <taxon>Tracheophyta</taxon>
        <taxon>Spermatophyta</taxon>
        <taxon>Magnoliopsida</taxon>
        <taxon>eudicotyledons</taxon>
        <taxon>Gunneridae</taxon>
        <taxon>Pentapetalae</taxon>
        <taxon>asterids</taxon>
        <taxon>campanulids</taxon>
        <taxon>Asterales</taxon>
        <taxon>Asteraceae</taxon>
        <taxon>Asteroideae</taxon>
        <taxon>Anthemideae</taxon>
        <taxon>Anthemidinae</taxon>
        <taxon>Tanacetum</taxon>
    </lineage>
</organism>
<keyword evidence="3" id="KW-1185">Reference proteome</keyword>
<accession>A0ABQ5BRE1</accession>
<gene>
    <name evidence="2" type="ORF">Tco_0875123</name>
</gene>
<feature type="compositionally biased region" description="Basic residues" evidence="1">
    <location>
        <begin position="1"/>
        <end position="22"/>
    </location>
</feature>
<feature type="region of interest" description="Disordered" evidence="1">
    <location>
        <begin position="323"/>
        <end position="346"/>
    </location>
</feature>
<feature type="compositionally biased region" description="Basic residues" evidence="1">
    <location>
        <begin position="57"/>
        <end position="70"/>
    </location>
</feature>
<evidence type="ECO:0000256" key="1">
    <source>
        <dbReference type="SAM" id="MobiDB-lite"/>
    </source>
</evidence>
<feature type="compositionally biased region" description="Acidic residues" evidence="1">
    <location>
        <begin position="82"/>
        <end position="101"/>
    </location>
</feature>
<evidence type="ECO:0000313" key="3">
    <source>
        <dbReference type="Proteomes" id="UP001151760"/>
    </source>
</evidence>
<reference evidence="2" key="1">
    <citation type="journal article" date="2022" name="Int. J. Mol. Sci.">
        <title>Draft Genome of Tanacetum Coccineum: Genomic Comparison of Closely Related Tanacetum-Family Plants.</title>
        <authorList>
            <person name="Yamashiro T."/>
            <person name="Shiraishi A."/>
            <person name="Nakayama K."/>
            <person name="Satake H."/>
        </authorList>
    </citation>
    <scope>NUCLEOTIDE SEQUENCE</scope>
</reference>
<reference evidence="2" key="2">
    <citation type="submission" date="2022-01" db="EMBL/GenBank/DDBJ databases">
        <authorList>
            <person name="Yamashiro T."/>
            <person name="Shiraishi A."/>
            <person name="Satake H."/>
            <person name="Nakayama K."/>
        </authorList>
    </citation>
    <scope>NUCLEOTIDE SEQUENCE</scope>
</reference>
<name>A0ABQ5BRE1_9ASTR</name>
<feature type="compositionally biased region" description="Basic and acidic residues" evidence="1">
    <location>
        <begin position="323"/>
        <end position="340"/>
    </location>
</feature>
<sequence>MSNPPKKARKFKKHASPSKKKTLVVVEVPAEKLAKKPTARRQSAGVLIIDTPDVSVSKKKAPAKAKRSKGIKLLSEATLLEEAYDDDDGDDDDDDDDDQQRDDERTKSDNDKDDLNNTNDEEEEEFVHTPDDSVPTDDENIDDEEYKRINKEMYSDVNVELKDTELEGEGKVDKEMTDDGHVDAEHKNKTEVPLPSSSISSDNATKFLNFDNIPSADTEIISMMDIKVQHEDLNATISTTSALDSSTLTAIHQRLPDLENEVKILRSVDHNLTIHATIKYEVPTVVKEYLETSLDDTLYKHKALYHSLMESILEDEDAMDNGVADKLKKRKPDDADKDEGPPAGPD</sequence>
<evidence type="ECO:0000313" key="2">
    <source>
        <dbReference type="EMBL" id="GJT16417.1"/>
    </source>
</evidence>
<dbReference type="Proteomes" id="UP001151760">
    <property type="component" value="Unassembled WGS sequence"/>
</dbReference>
<feature type="compositionally biased region" description="Basic and acidic residues" evidence="1">
    <location>
        <begin position="102"/>
        <end position="115"/>
    </location>
</feature>
<protein>
    <submittedName>
        <fullName evidence="2">Uncharacterized protein</fullName>
    </submittedName>
</protein>
<feature type="region of interest" description="Disordered" evidence="1">
    <location>
        <begin position="1"/>
        <end position="140"/>
    </location>
</feature>
<comment type="caution">
    <text evidence="2">The sequence shown here is derived from an EMBL/GenBank/DDBJ whole genome shotgun (WGS) entry which is preliminary data.</text>
</comment>
<dbReference type="EMBL" id="BQNB010013472">
    <property type="protein sequence ID" value="GJT16417.1"/>
    <property type="molecule type" value="Genomic_DNA"/>
</dbReference>